<evidence type="ECO:0008006" key="4">
    <source>
        <dbReference type="Google" id="ProtNLM"/>
    </source>
</evidence>
<dbReference type="EMBL" id="CP084931">
    <property type="protein sequence ID" value="USI74853.1"/>
    <property type="molecule type" value="Genomic_DNA"/>
</dbReference>
<name>A0ABY4XDC3_9SPHN</name>
<reference evidence="2" key="1">
    <citation type="journal article" date="2022" name="Toxins">
        <title>Genomic Analysis of Sphingopyxis sp. USTB-05 for Biodegrading Cyanobacterial Hepatotoxins.</title>
        <authorList>
            <person name="Liu C."/>
            <person name="Xu Q."/>
            <person name="Zhao Z."/>
            <person name="Zhang H."/>
            <person name="Liu X."/>
            <person name="Yin C."/>
            <person name="Liu Y."/>
            <person name="Yan H."/>
        </authorList>
    </citation>
    <scope>NUCLEOTIDE SEQUENCE</scope>
    <source>
        <strain evidence="2">NBD5</strain>
    </source>
</reference>
<dbReference type="RefSeq" id="WP_252168667.1">
    <property type="nucleotide sequence ID" value="NZ_CP084931.1"/>
</dbReference>
<evidence type="ECO:0000256" key="1">
    <source>
        <dbReference type="SAM" id="MobiDB-lite"/>
    </source>
</evidence>
<protein>
    <recommendedName>
        <fullName evidence="4">Anti-sigma factor NepR domain-containing protein</fullName>
    </recommendedName>
</protein>
<evidence type="ECO:0000313" key="3">
    <source>
        <dbReference type="Proteomes" id="UP001056937"/>
    </source>
</evidence>
<sequence>MADLPSLGKSLHRAFAQPDGQNLPPDFLRLLGDLDRAQRPPLGSPRCGQARE</sequence>
<evidence type="ECO:0000313" key="2">
    <source>
        <dbReference type="EMBL" id="USI74853.1"/>
    </source>
</evidence>
<dbReference type="Proteomes" id="UP001056937">
    <property type="component" value="Chromosome 2"/>
</dbReference>
<accession>A0ABY4XDC3</accession>
<proteinExistence type="predicted"/>
<feature type="region of interest" description="Disordered" evidence="1">
    <location>
        <begin position="1"/>
        <end position="28"/>
    </location>
</feature>
<gene>
    <name evidence="2" type="ORF">LHA26_16895</name>
</gene>
<organism evidence="2 3">
    <name type="scientific">Sphingomonas morindae</name>
    <dbReference type="NCBI Taxonomy" id="1541170"/>
    <lineage>
        <taxon>Bacteria</taxon>
        <taxon>Pseudomonadati</taxon>
        <taxon>Pseudomonadota</taxon>
        <taxon>Alphaproteobacteria</taxon>
        <taxon>Sphingomonadales</taxon>
        <taxon>Sphingomonadaceae</taxon>
        <taxon>Sphingomonas</taxon>
    </lineage>
</organism>
<keyword evidence="3" id="KW-1185">Reference proteome</keyword>